<proteinExistence type="predicted"/>
<dbReference type="PANTHER" id="PTHR20941">
    <property type="entry name" value="FOLATE SYNTHESIS PROTEINS"/>
    <property type="match status" value="1"/>
</dbReference>
<organism evidence="10 11">
    <name type="scientific">Methanolapillus africanus</name>
    <dbReference type="NCBI Taxonomy" id="3028297"/>
    <lineage>
        <taxon>Archaea</taxon>
        <taxon>Methanobacteriati</taxon>
        <taxon>Methanobacteriota</taxon>
        <taxon>Stenosarchaea group</taxon>
        <taxon>Methanomicrobia</taxon>
        <taxon>Methanosarcinales</taxon>
        <taxon>Methanosarcinaceae</taxon>
        <taxon>Methanolapillus</taxon>
    </lineage>
</organism>
<dbReference type="GO" id="GO:0046656">
    <property type="term" value="P:folic acid biosynthetic process"/>
    <property type="evidence" value="ECO:0007669"/>
    <property type="project" value="UniProtKB-KW"/>
</dbReference>
<dbReference type="PANTHER" id="PTHR20941:SF1">
    <property type="entry name" value="FOLIC ACID SYNTHESIS PROTEIN FOL1"/>
    <property type="match status" value="1"/>
</dbReference>
<dbReference type="InterPro" id="IPR006390">
    <property type="entry name" value="DHP_synth_dom"/>
</dbReference>
<dbReference type="InterPro" id="IPR011005">
    <property type="entry name" value="Dihydropteroate_synth-like_sf"/>
</dbReference>
<comment type="catalytic activity">
    <reaction evidence="1">
        <text>(7,8-dihydropterin-6-yl)methyl diphosphate + 4-aminobenzoate = 7,8-dihydropteroate + diphosphate</text>
        <dbReference type="Rhea" id="RHEA:19949"/>
        <dbReference type="ChEBI" id="CHEBI:17836"/>
        <dbReference type="ChEBI" id="CHEBI:17839"/>
        <dbReference type="ChEBI" id="CHEBI:33019"/>
        <dbReference type="ChEBI" id="CHEBI:72950"/>
        <dbReference type="EC" id="2.5.1.15"/>
    </reaction>
</comment>
<accession>A0AAE4MID4</accession>
<keyword evidence="7" id="KW-0460">Magnesium</keyword>
<evidence type="ECO:0000256" key="2">
    <source>
        <dbReference type="ARBA" id="ARBA00001946"/>
    </source>
</evidence>
<dbReference type="PROSITE" id="PS00793">
    <property type="entry name" value="DHPS_2"/>
    <property type="match status" value="1"/>
</dbReference>
<comment type="caution">
    <text evidence="10">The sequence shown here is derived from an EMBL/GenBank/DDBJ whole genome shotgun (WGS) entry which is preliminary data.</text>
</comment>
<evidence type="ECO:0000256" key="5">
    <source>
        <dbReference type="ARBA" id="ARBA00022679"/>
    </source>
</evidence>
<evidence type="ECO:0000256" key="7">
    <source>
        <dbReference type="ARBA" id="ARBA00022842"/>
    </source>
</evidence>
<dbReference type="EC" id="2.5.1.15" evidence="4"/>
<keyword evidence="5 10" id="KW-0808">Transferase</keyword>
<evidence type="ECO:0000256" key="1">
    <source>
        <dbReference type="ARBA" id="ARBA00000012"/>
    </source>
</evidence>
<evidence type="ECO:0000256" key="6">
    <source>
        <dbReference type="ARBA" id="ARBA00022723"/>
    </source>
</evidence>
<dbReference type="GO" id="GO:0046654">
    <property type="term" value="P:tetrahydrofolate biosynthetic process"/>
    <property type="evidence" value="ECO:0007669"/>
    <property type="project" value="TreeGrafter"/>
</dbReference>
<dbReference type="NCBIfam" id="TIGR01496">
    <property type="entry name" value="DHPS"/>
    <property type="match status" value="1"/>
</dbReference>
<dbReference type="Gene3D" id="3.20.20.20">
    <property type="entry name" value="Dihydropteroate synthase-like"/>
    <property type="match status" value="1"/>
</dbReference>
<dbReference type="Pfam" id="PF00809">
    <property type="entry name" value="Pterin_bind"/>
    <property type="match status" value="1"/>
</dbReference>
<protein>
    <recommendedName>
        <fullName evidence="4">dihydropteroate synthase</fullName>
        <ecNumber evidence="4">2.5.1.15</ecNumber>
    </recommendedName>
</protein>
<feature type="domain" description="Pterin-binding" evidence="9">
    <location>
        <begin position="27"/>
        <end position="275"/>
    </location>
</feature>
<dbReference type="EMBL" id="JAWDKD010000005">
    <property type="protein sequence ID" value="MDV0446421.1"/>
    <property type="molecule type" value="Genomic_DNA"/>
</dbReference>
<keyword evidence="11" id="KW-1185">Reference proteome</keyword>
<dbReference type="GO" id="GO:0046872">
    <property type="term" value="F:metal ion binding"/>
    <property type="evidence" value="ECO:0007669"/>
    <property type="project" value="UniProtKB-KW"/>
</dbReference>
<keyword evidence="6" id="KW-0479">Metal-binding</keyword>
<keyword evidence="8" id="KW-0289">Folate biosynthesis</keyword>
<evidence type="ECO:0000256" key="8">
    <source>
        <dbReference type="ARBA" id="ARBA00022909"/>
    </source>
</evidence>
<evidence type="ECO:0000256" key="3">
    <source>
        <dbReference type="ARBA" id="ARBA00004763"/>
    </source>
</evidence>
<evidence type="ECO:0000259" key="9">
    <source>
        <dbReference type="PROSITE" id="PS50972"/>
    </source>
</evidence>
<dbReference type="InterPro" id="IPR000489">
    <property type="entry name" value="Pterin-binding_dom"/>
</dbReference>
<sequence>MENKPRGDELAFQTRICGLNIGGQNPPLVMGVLNLSPESFYKKSVQDNNSLLAAAQKMVDDGASLIDVGARSTAPNVVPITVEEEKKRLLFALDILRDNISVPISVDTMYAEIAAAALHRGASMINDISGLKNDPEMAAVIGDFDACAILMATQKKPGDPLGVNAVLSALSNSISIAESAGIDSQKIVLDPGIGHWVPEKTSAYDFDLIHHFERLSVFEKPVLVAVSRKSFLGDATQKPPEGRLISGVVAASIAAYKGGHIIRTHDVAETMDAVKIVHSILTKKPDVKKV</sequence>
<comment type="pathway">
    <text evidence="3">Cofactor biosynthesis; tetrahydrofolate biosynthesis; 7,8-dihydrofolate from 2-amino-4-hydroxy-6-hydroxymethyl-7,8-dihydropteridine diphosphate and 4-aminobenzoate: step 1/2.</text>
</comment>
<name>A0AAE4MID4_9EURY</name>
<evidence type="ECO:0000313" key="10">
    <source>
        <dbReference type="EMBL" id="MDV0446421.1"/>
    </source>
</evidence>
<reference evidence="10" key="1">
    <citation type="submission" date="2023-06" db="EMBL/GenBank/DDBJ databases">
        <title>Genome sequence of Methanosarcinaceae archaeon Ag5.</title>
        <authorList>
            <person name="Protasov E."/>
            <person name="Platt K."/>
            <person name="Poehlein A."/>
            <person name="Daniel R."/>
            <person name="Brune A."/>
        </authorList>
    </citation>
    <scope>NUCLEOTIDE SEQUENCE</scope>
    <source>
        <strain evidence="10">Ag5</strain>
    </source>
</reference>
<dbReference type="Proteomes" id="UP001271789">
    <property type="component" value="Unassembled WGS sequence"/>
</dbReference>
<dbReference type="GO" id="GO:0004156">
    <property type="term" value="F:dihydropteroate synthase activity"/>
    <property type="evidence" value="ECO:0007669"/>
    <property type="project" value="UniProtKB-EC"/>
</dbReference>
<evidence type="ECO:0000313" key="11">
    <source>
        <dbReference type="Proteomes" id="UP001271789"/>
    </source>
</evidence>
<comment type="cofactor">
    <cofactor evidence="2">
        <name>Mg(2+)</name>
        <dbReference type="ChEBI" id="CHEBI:18420"/>
    </cofactor>
</comment>
<gene>
    <name evidence="10" type="primary">folP</name>
    <name evidence="10" type="ORF">MsAg5_02540</name>
</gene>
<evidence type="ECO:0000256" key="4">
    <source>
        <dbReference type="ARBA" id="ARBA00012458"/>
    </source>
</evidence>
<dbReference type="SUPFAM" id="SSF51717">
    <property type="entry name" value="Dihydropteroate synthetase-like"/>
    <property type="match status" value="1"/>
</dbReference>
<dbReference type="PROSITE" id="PS50972">
    <property type="entry name" value="PTERIN_BINDING"/>
    <property type="match status" value="1"/>
</dbReference>
<dbReference type="AlphaFoldDB" id="A0AAE4MID4"/>
<dbReference type="InterPro" id="IPR045031">
    <property type="entry name" value="DHP_synth-like"/>
</dbReference>